<dbReference type="KEGG" id="phm:PSMK_12650"/>
<protein>
    <recommendedName>
        <fullName evidence="8">YetF C-terminal domain-containing protein</fullName>
    </recommendedName>
</protein>
<feature type="domain" description="YetF C-terminal" evidence="8">
    <location>
        <begin position="101"/>
        <end position="170"/>
    </location>
</feature>
<dbReference type="InterPro" id="IPR023090">
    <property type="entry name" value="UPF0702_alpha/beta_dom_sf"/>
</dbReference>
<name>I0IDT6_PHYMF</name>
<evidence type="ECO:0000256" key="1">
    <source>
        <dbReference type="ARBA" id="ARBA00004651"/>
    </source>
</evidence>
<keyword evidence="5 7" id="KW-1133">Transmembrane helix</keyword>
<evidence type="ECO:0000259" key="8">
    <source>
        <dbReference type="Pfam" id="PF04239"/>
    </source>
</evidence>
<dbReference type="AlphaFoldDB" id="I0IDT6"/>
<dbReference type="GO" id="GO:0005886">
    <property type="term" value="C:plasma membrane"/>
    <property type="evidence" value="ECO:0007669"/>
    <property type="project" value="UniProtKB-SubCell"/>
</dbReference>
<dbReference type="Gene3D" id="3.30.240.20">
    <property type="entry name" value="bsu07140 like domains"/>
    <property type="match status" value="1"/>
</dbReference>
<dbReference type="EMBL" id="AP012338">
    <property type="protein sequence ID" value="BAM03424.1"/>
    <property type="molecule type" value="Genomic_DNA"/>
</dbReference>
<dbReference type="InterPro" id="IPR007353">
    <property type="entry name" value="DUF421"/>
</dbReference>
<evidence type="ECO:0000256" key="2">
    <source>
        <dbReference type="ARBA" id="ARBA00006448"/>
    </source>
</evidence>
<sequence length="198" mass="20858">MHALARQPPPDASSWWLSDLPTLLAAAATTAVVYAAVILFCRIQGVRSFAKMSSFDFAMTIAVGSVIASTALAGTTSLLLGLVVLATLFASQAVVAVTRTRSKAAEDLIDNEPILVFRHGRMLPEGMAAARLTEDDLYAKLREANALQPSEVQAVVVESTGDVSVLHGDQPLDPSLLKGLVNHDAEGPRTAVDPPGKD</sequence>
<keyword evidence="6 7" id="KW-0472">Membrane</keyword>
<keyword evidence="4 7" id="KW-0812">Transmembrane</keyword>
<evidence type="ECO:0000256" key="6">
    <source>
        <dbReference type="ARBA" id="ARBA00023136"/>
    </source>
</evidence>
<dbReference type="PANTHER" id="PTHR34582:SF6">
    <property type="entry name" value="UPF0702 TRANSMEMBRANE PROTEIN YCAP"/>
    <property type="match status" value="1"/>
</dbReference>
<feature type="transmembrane region" description="Helical" evidence="7">
    <location>
        <begin position="20"/>
        <end position="41"/>
    </location>
</feature>
<dbReference type="OrthoDB" id="9793799at2"/>
<keyword evidence="10" id="KW-1185">Reference proteome</keyword>
<evidence type="ECO:0000256" key="5">
    <source>
        <dbReference type="ARBA" id="ARBA00022989"/>
    </source>
</evidence>
<dbReference type="STRING" id="1142394.PSMK_12650"/>
<comment type="similarity">
    <text evidence="2">Belongs to the UPF0702 family.</text>
</comment>
<evidence type="ECO:0000256" key="3">
    <source>
        <dbReference type="ARBA" id="ARBA00022475"/>
    </source>
</evidence>
<accession>I0IDT6</accession>
<dbReference type="PANTHER" id="PTHR34582">
    <property type="entry name" value="UPF0702 TRANSMEMBRANE PROTEIN YCAP"/>
    <property type="match status" value="1"/>
</dbReference>
<dbReference type="Proteomes" id="UP000007881">
    <property type="component" value="Chromosome"/>
</dbReference>
<dbReference type="eggNOG" id="COG2323">
    <property type="taxonomic scope" value="Bacteria"/>
</dbReference>
<evidence type="ECO:0000256" key="4">
    <source>
        <dbReference type="ARBA" id="ARBA00022692"/>
    </source>
</evidence>
<dbReference type="RefSeq" id="WP_014436643.1">
    <property type="nucleotide sequence ID" value="NC_017080.1"/>
</dbReference>
<reference evidence="9 10" key="1">
    <citation type="submission" date="2012-02" db="EMBL/GenBank/DDBJ databases">
        <title>Complete genome sequence of Phycisphaera mikurensis NBRC 102666.</title>
        <authorList>
            <person name="Ankai A."/>
            <person name="Hosoyama A."/>
            <person name="Terui Y."/>
            <person name="Sekine M."/>
            <person name="Fukai R."/>
            <person name="Kato Y."/>
            <person name="Nakamura S."/>
            <person name="Yamada-Narita S."/>
            <person name="Kawakoshi A."/>
            <person name="Fukunaga Y."/>
            <person name="Yamazaki S."/>
            <person name="Fujita N."/>
        </authorList>
    </citation>
    <scope>NUCLEOTIDE SEQUENCE [LARGE SCALE GENOMIC DNA]</scope>
    <source>
        <strain evidence="10">NBRC 102666 / KCTC 22515 / FYK2301M01</strain>
    </source>
</reference>
<proteinExistence type="inferred from homology"/>
<keyword evidence="3" id="KW-1003">Cell membrane</keyword>
<evidence type="ECO:0000313" key="9">
    <source>
        <dbReference type="EMBL" id="BAM03424.1"/>
    </source>
</evidence>
<evidence type="ECO:0000313" key="10">
    <source>
        <dbReference type="Proteomes" id="UP000007881"/>
    </source>
</evidence>
<dbReference type="HOGENOM" id="CLU_077149_3_3_0"/>
<dbReference type="Pfam" id="PF04239">
    <property type="entry name" value="DUF421"/>
    <property type="match status" value="1"/>
</dbReference>
<evidence type="ECO:0000256" key="7">
    <source>
        <dbReference type="SAM" id="Phobius"/>
    </source>
</evidence>
<organism evidence="9 10">
    <name type="scientific">Phycisphaera mikurensis (strain NBRC 102666 / KCTC 22515 / FYK2301M01)</name>
    <dbReference type="NCBI Taxonomy" id="1142394"/>
    <lineage>
        <taxon>Bacteria</taxon>
        <taxon>Pseudomonadati</taxon>
        <taxon>Planctomycetota</taxon>
        <taxon>Phycisphaerae</taxon>
        <taxon>Phycisphaerales</taxon>
        <taxon>Phycisphaeraceae</taxon>
        <taxon>Phycisphaera</taxon>
    </lineage>
</organism>
<comment type="subcellular location">
    <subcellularLocation>
        <location evidence="1">Cell membrane</location>
        <topology evidence="1">Multi-pass membrane protein</topology>
    </subcellularLocation>
</comment>
<gene>
    <name evidence="9" type="ordered locus">PSMK_12650</name>
</gene>